<dbReference type="GO" id="GO:0050348">
    <property type="term" value="F:trehalose O-mycolyltransferase activity"/>
    <property type="evidence" value="ECO:0007669"/>
    <property type="project" value="UniProtKB-EC"/>
</dbReference>
<keyword evidence="6" id="KW-0012">Acyltransferase</keyword>
<proteinExistence type="inferred from homology"/>
<keyword evidence="9" id="KW-0732">Signal</keyword>
<dbReference type="InterPro" id="IPR029058">
    <property type="entry name" value="AB_hydrolase_fold"/>
</dbReference>
<dbReference type="EC" id="2.3.1.20" evidence="4"/>
<protein>
    <recommendedName>
        <fullName evidence="7">Acyl-CoA:diacylglycerol acyltransferase</fullName>
        <ecNumber evidence="3">2.3.1.122</ecNumber>
        <ecNumber evidence="4">2.3.1.20</ecNumber>
    </recommendedName>
</protein>
<comment type="caution">
    <text evidence="10">The sequence shown here is derived from an EMBL/GenBank/DDBJ whole genome shotgun (WGS) entry which is preliminary data.</text>
</comment>
<evidence type="ECO:0000256" key="9">
    <source>
        <dbReference type="SAM" id="SignalP"/>
    </source>
</evidence>
<evidence type="ECO:0000256" key="8">
    <source>
        <dbReference type="ARBA" id="ARBA00048109"/>
    </source>
</evidence>
<evidence type="ECO:0000256" key="4">
    <source>
        <dbReference type="ARBA" id="ARBA00013244"/>
    </source>
</evidence>
<dbReference type="AlphaFoldDB" id="A0A0B2A2N0"/>
<dbReference type="EMBL" id="JTDK01000018">
    <property type="protein sequence ID" value="KHK95857.1"/>
    <property type="molecule type" value="Genomic_DNA"/>
</dbReference>
<accession>A0A0B2A2N0</accession>
<reference evidence="10 11" key="1">
    <citation type="submission" date="2014-11" db="EMBL/GenBank/DDBJ databases">
        <title>Genome sequence of Microbacterium mangrovi MUSC 115(T).</title>
        <authorList>
            <person name="Lee L.-H."/>
        </authorList>
    </citation>
    <scope>NUCLEOTIDE SEQUENCE [LARGE SCALE GENOMIC DNA]</scope>
    <source>
        <strain evidence="10 11">MUSC 115</strain>
    </source>
</reference>
<dbReference type="InterPro" id="IPR000801">
    <property type="entry name" value="Esterase-like"/>
</dbReference>
<evidence type="ECO:0000256" key="3">
    <source>
        <dbReference type="ARBA" id="ARBA00012820"/>
    </source>
</evidence>
<keyword evidence="11" id="KW-1185">Reference proteome</keyword>
<dbReference type="EC" id="2.3.1.122" evidence="3"/>
<evidence type="ECO:0000313" key="10">
    <source>
        <dbReference type="EMBL" id="KHK95857.1"/>
    </source>
</evidence>
<comment type="catalytic activity">
    <reaction evidence="8">
        <text>an acyl-CoA + a 1,2-diacyl-sn-glycerol = a triacyl-sn-glycerol + CoA</text>
        <dbReference type="Rhea" id="RHEA:10868"/>
        <dbReference type="ChEBI" id="CHEBI:17815"/>
        <dbReference type="ChEBI" id="CHEBI:57287"/>
        <dbReference type="ChEBI" id="CHEBI:58342"/>
        <dbReference type="ChEBI" id="CHEBI:64615"/>
        <dbReference type="EC" id="2.3.1.20"/>
    </reaction>
</comment>
<evidence type="ECO:0000256" key="6">
    <source>
        <dbReference type="ARBA" id="ARBA00023315"/>
    </source>
</evidence>
<dbReference type="GO" id="GO:0004144">
    <property type="term" value="F:diacylglycerol O-acyltransferase activity"/>
    <property type="evidence" value="ECO:0007669"/>
    <property type="project" value="UniProtKB-EC"/>
</dbReference>
<dbReference type="Pfam" id="PF00756">
    <property type="entry name" value="Esterase"/>
    <property type="match status" value="1"/>
</dbReference>
<evidence type="ECO:0000256" key="7">
    <source>
        <dbReference type="ARBA" id="ARBA00032572"/>
    </source>
</evidence>
<dbReference type="STRING" id="1348253.LK09_17690"/>
<dbReference type="SUPFAM" id="SSF53474">
    <property type="entry name" value="alpha/beta-Hydrolases"/>
    <property type="match status" value="1"/>
</dbReference>
<feature type="signal peptide" evidence="9">
    <location>
        <begin position="1"/>
        <end position="33"/>
    </location>
</feature>
<comment type="catalytic activity">
    <reaction evidence="1">
        <text>2 alpha,alpha'-trehalose 6-mycolate = alpha,alpha'-trehalose 6,6'-bismycolate + alpha,alpha-trehalose</text>
        <dbReference type="Rhea" id="RHEA:23472"/>
        <dbReference type="ChEBI" id="CHEBI:16551"/>
        <dbReference type="ChEBI" id="CHEBI:18195"/>
        <dbReference type="ChEBI" id="CHEBI:18234"/>
        <dbReference type="EC" id="2.3.1.122"/>
    </reaction>
</comment>
<gene>
    <name evidence="10" type="ORF">LK09_17690</name>
</gene>
<dbReference type="PROSITE" id="PS51318">
    <property type="entry name" value="TAT"/>
    <property type="match status" value="1"/>
</dbReference>
<organism evidence="10 11">
    <name type="scientific">Microbacterium mangrovi</name>
    <dbReference type="NCBI Taxonomy" id="1348253"/>
    <lineage>
        <taxon>Bacteria</taxon>
        <taxon>Bacillati</taxon>
        <taxon>Actinomycetota</taxon>
        <taxon>Actinomycetes</taxon>
        <taxon>Micrococcales</taxon>
        <taxon>Microbacteriaceae</taxon>
        <taxon>Microbacterium</taxon>
    </lineage>
</organism>
<keyword evidence="5" id="KW-0808">Transferase</keyword>
<evidence type="ECO:0000256" key="5">
    <source>
        <dbReference type="ARBA" id="ARBA00022679"/>
    </source>
</evidence>
<dbReference type="Proteomes" id="UP000031030">
    <property type="component" value="Unassembled WGS sequence"/>
</dbReference>
<dbReference type="InterPro" id="IPR006311">
    <property type="entry name" value="TAT_signal"/>
</dbReference>
<evidence type="ECO:0000256" key="1">
    <source>
        <dbReference type="ARBA" id="ARBA00000697"/>
    </source>
</evidence>
<evidence type="ECO:0000256" key="2">
    <source>
        <dbReference type="ARBA" id="ARBA00005874"/>
    </source>
</evidence>
<comment type="similarity">
    <text evidence="2">Belongs to the mycobacterial A85 antigen family.</text>
</comment>
<sequence length="300" mass="31118">MSTPTRSRAAIVTRRAFLTAGASVLALGGAAEAVNAGLLPGRTTLYRVLGLDGPAGTIPHVGGVPVVSGSFRSAARGGIRTGWAVAAPVGAKDLPVVVALHGYGGTHASLFGQELGLDRFLAAHLDAGGKPFAIVSVDGGDRYWHPRRDGDDPAGMVMKELLPLVSRMGFDTGRLAFTGYSMGGYGALRFGWTLGADRVRAVSALSPALWTTAGAAASIAFDDAADYAANTPYGRQERLTGIPVRIDCGTGDGFQTAVRTYVAGFPEAPAGGFEAGGHDMAFWRREAPAHLRFLADALHR</sequence>
<dbReference type="PANTHER" id="PTHR48098:SF1">
    <property type="entry name" value="DIACYLGLYCEROL ACYLTRANSFERASE_MYCOLYLTRANSFERASE AG85A"/>
    <property type="match status" value="1"/>
</dbReference>
<evidence type="ECO:0000313" key="11">
    <source>
        <dbReference type="Proteomes" id="UP000031030"/>
    </source>
</evidence>
<feature type="chain" id="PRO_5002066421" description="Acyl-CoA:diacylglycerol acyltransferase" evidence="9">
    <location>
        <begin position="34"/>
        <end position="300"/>
    </location>
</feature>
<dbReference type="RefSeq" id="WP_039402530.1">
    <property type="nucleotide sequence ID" value="NZ_JTDK01000018.1"/>
</dbReference>
<dbReference type="Gene3D" id="3.40.50.1820">
    <property type="entry name" value="alpha/beta hydrolase"/>
    <property type="match status" value="1"/>
</dbReference>
<dbReference type="InterPro" id="IPR050583">
    <property type="entry name" value="Mycobacterial_A85_antigen"/>
</dbReference>
<dbReference type="PANTHER" id="PTHR48098">
    <property type="entry name" value="ENTEROCHELIN ESTERASE-RELATED"/>
    <property type="match status" value="1"/>
</dbReference>
<name>A0A0B2A2N0_9MICO</name>